<keyword evidence="3" id="KW-0540">Nuclease</keyword>
<feature type="site" description="Interaction with DNA" evidence="11">
    <location>
        <position position="411"/>
    </location>
</feature>
<proteinExistence type="inferred from homology"/>
<dbReference type="GO" id="GO:0003690">
    <property type="term" value="F:double-stranded DNA binding"/>
    <property type="evidence" value="ECO:0007669"/>
    <property type="project" value="TreeGrafter"/>
</dbReference>
<dbReference type="InterPro" id="IPR010347">
    <property type="entry name" value="Tdp1"/>
</dbReference>
<keyword evidence="5" id="KW-0378">Hydrolase</keyword>
<keyword evidence="6" id="KW-0269">Exonuclease</keyword>
<dbReference type="EMBL" id="JARIHO010000015">
    <property type="protein sequence ID" value="KAJ7349815.1"/>
    <property type="molecule type" value="Genomic_DNA"/>
</dbReference>
<evidence type="ECO:0000256" key="9">
    <source>
        <dbReference type="PIRSR" id="PIRSR610347-1"/>
    </source>
</evidence>
<keyword evidence="8" id="KW-0539">Nucleus</keyword>
<name>A0AAD7A593_9AGAR</name>
<feature type="binding site" evidence="10">
    <location>
        <position position="386"/>
    </location>
    <ligand>
        <name>substrate</name>
    </ligand>
</feature>
<protein>
    <submittedName>
        <fullName evidence="12">Tyrosyl-DNA phosphodiesterase-domain-containing protein</fullName>
    </submittedName>
</protein>
<evidence type="ECO:0000256" key="6">
    <source>
        <dbReference type="ARBA" id="ARBA00022839"/>
    </source>
</evidence>
<comment type="caution">
    <text evidence="12">The sequence shown here is derived from an EMBL/GenBank/DDBJ whole genome shotgun (WGS) entry which is preliminary data.</text>
</comment>
<keyword evidence="7" id="KW-0234">DNA repair</keyword>
<dbReference type="PANTHER" id="PTHR12415">
    <property type="entry name" value="TYROSYL-DNA PHOSPHODIESTERASE 1"/>
    <property type="match status" value="1"/>
</dbReference>
<evidence type="ECO:0000256" key="1">
    <source>
        <dbReference type="ARBA" id="ARBA00004123"/>
    </source>
</evidence>
<evidence type="ECO:0000256" key="7">
    <source>
        <dbReference type="ARBA" id="ARBA00023204"/>
    </source>
</evidence>
<dbReference type="Gene3D" id="3.30.870.10">
    <property type="entry name" value="Endonuclease Chain A"/>
    <property type="match status" value="2"/>
</dbReference>
<dbReference type="GO" id="GO:0017005">
    <property type="term" value="F:3'-tyrosyl-DNA phosphodiesterase activity"/>
    <property type="evidence" value="ECO:0007669"/>
    <property type="project" value="TreeGrafter"/>
</dbReference>
<sequence>MRNYLRECKDTMKISAENATRPKLSMKYADGALRITRTPGRQNTRNTVSLDDLIEPKYLSAAMIYSYFIEPGYLFERFLPLKTGYHLYRPHVPIYIGRDLSMDGVGQEFGGFTTTKPTTADFENAVECAQAGYREMYGDNFHPFYPKMTGGGCAHSKFMILVYPDFLRVAITSANLMKLDVVRGDNMWYIQDFPRRAKDDESEQARTGRAFQADLRKHVEELACPTAFTKAHLDGAFDFSAAKVYLVTSKPGTFSKDRASDYGQLKLRDIVRRKIFKKFSKANPPPKLSFEICVGSVGHLQTQDVVKNFLESCTGNLQKSIEGKPKLKMIFPTVDDVENSTLGRAGANNISCHMDWRKLEEKNAEYLKDVFYHYYSKDRGCLFHTKSILALHADAPKATPLYMYLGSANFSTNAWGAVKPEKRLGVQATGITERLEGIGNFECGVVIKGWHIAGMLETGKWEDIVPYERPTEAMRYKDGEWPWKLTYADMQGTAGGPSAPDADEMPCSVMDLVRVLSKKKVLHLRGEA</sequence>
<evidence type="ECO:0000256" key="4">
    <source>
        <dbReference type="ARBA" id="ARBA00022763"/>
    </source>
</evidence>
<comment type="subcellular location">
    <subcellularLocation>
        <location evidence="1">Nucleus</location>
    </subcellularLocation>
</comment>
<reference evidence="12" key="1">
    <citation type="submission" date="2023-03" db="EMBL/GenBank/DDBJ databases">
        <title>Massive genome expansion in bonnet fungi (Mycena s.s.) driven by repeated elements and novel gene families across ecological guilds.</title>
        <authorList>
            <consortium name="Lawrence Berkeley National Laboratory"/>
            <person name="Harder C.B."/>
            <person name="Miyauchi S."/>
            <person name="Viragh M."/>
            <person name="Kuo A."/>
            <person name="Thoen E."/>
            <person name="Andreopoulos B."/>
            <person name="Lu D."/>
            <person name="Skrede I."/>
            <person name="Drula E."/>
            <person name="Henrissat B."/>
            <person name="Morin E."/>
            <person name="Kohler A."/>
            <person name="Barry K."/>
            <person name="LaButti K."/>
            <person name="Morin E."/>
            <person name="Salamov A."/>
            <person name="Lipzen A."/>
            <person name="Mereny Z."/>
            <person name="Hegedus B."/>
            <person name="Baldrian P."/>
            <person name="Stursova M."/>
            <person name="Weitz H."/>
            <person name="Taylor A."/>
            <person name="Grigoriev I.V."/>
            <person name="Nagy L.G."/>
            <person name="Martin F."/>
            <person name="Kauserud H."/>
        </authorList>
    </citation>
    <scope>NUCLEOTIDE SEQUENCE</scope>
    <source>
        <strain evidence="12">CBHHK002</strain>
    </source>
</reference>
<dbReference type="GO" id="GO:0005634">
    <property type="term" value="C:nucleus"/>
    <property type="evidence" value="ECO:0007669"/>
    <property type="project" value="UniProtKB-SubCell"/>
</dbReference>
<evidence type="ECO:0000256" key="5">
    <source>
        <dbReference type="ARBA" id="ARBA00022801"/>
    </source>
</evidence>
<dbReference type="AlphaFoldDB" id="A0AAD7A593"/>
<evidence type="ECO:0000256" key="10">
    <source>
        <dbReference type="PIRSR" id="PIRSR610347-2"/>
    </source>
</evidence>
<dbReference type="SUPFAM" id="SSF56024">
    <property type="entry name" value="Phospholipase D/nuclease"/>
    <property type="match status" value="2"/>
</dbReference>
<evidence type="ECO:0000313" key="12">
    <source>
        <dbReference type="EMBL" id="KAJ7349815.1"/>
    </source>
</evidence>
<evidence type="ECO:0000256" key="2">
    <source>
        <dbReference type="ARBA" id="ARBA00010205"/>
    </source>
</evidence>
<dbReference type="PANTHER" id="PTHR12415:SF0">
    <property type="entry name" value="TYROSYL-DNA PHOSPHODIESTERASE 1"/>
    <property type="match status" value="1"/>
</dbReference>
<accession>A0AAD7A593</accession>
<evidence type="ECO:0000313" key="13">
    <source>
        <dbReference type="Proteomes" id="UP001218218"/>
    </source>
</evidence>
<comment type="similarity">
    <text evidence="2">Belongs to the tyrosyl-DNA phosphodiesterase family.</text>
</comment>
<dbReference type="GO" id="GO:0004527">
    <property type="term" value="F:exonuclease activity"/>
    <property type="evidence" value="ECO:0007669"/>
    <property type="project" value="UniProtKB-KW"/>
</dbReference>
<dbReference type="GO" id="GO:0003697">
    <property type="term" value="F:single-stranded DNA binding"/>
    <property type="evidence" value="ECO:0007669"/>
    <property type="project" value="TreeGrafter"/>
</dbReference>
<feature type="active site" description="Proton donor/acceptor" evidence="9">
    <location>
        <position position="384"/>
    </location>
</feature>
<keyword evidence="4" id="KW-0227">DNA damage</keyword>
<evidence type="ECO:0000256" key="3">
    <source>
        <dbReference type="ARBA" id="ARBA00022722"/>
    </source>
</evidence>
<feature type="active site" description="Nucleophile" evidence="9">
    <location>
        <position position="155"/>
    </location>
</feature>
<gene>
    <name evidence="12" type="ORF">DFH08DRAFT_125231</name>
</gene>
<keyword evidence="13" id="KW-1185">Reference proteome</keyword>
<dbReference type="GO" id="GO:0006281">
    <property type="term" value="P:DNA repair"/>
    <property type="evidence" value="ECO:0007669"/>
    <property type="project" value="UniProtKB-KW"/>
</dbReference>
<dbReference type="Pfam" id="PF06087">
    <property type="entry name" value="Tyr-DNA_phospho"/>
    <property type="match status" value="1"/>
</dbReference>
<evidence type="ECO:0000256" key="8">
    <source>
        <dbReference type="ARBA" id="ARBA00023242"/>
    </source>
</evidence>
<dbReference type="Proteomes" id="UP001218218">
    <property type="component" value="Unassembled WGS sequence"/>
</dbReference>
<organism evidence="12 13">
    <name type="scientific">Mycena albidolilacea</name>
    <dbReference type="NCBI Taxonomy" id="1033008"/>
    <lineage>
        <taxon>Eukaryota</taxon>
        <taxon>Fungi</taxon>
        <taxon>Dikarya</taxon>
        <taxon>Basidiomycota</taxon>
        <taxon>Agaricomycotina</taxon>
        <taxon>Agaricomycetes</taxon>
        <taxon>Agaricomycetidae</taxon>
        <taxon>Agaricales</taxon>
        <taxon>Marasmiineae</taxon>
        <taxon>Mycenaceae</taxon>
        <taxon>Mycena</taxon>
    </lineage>
</organism>
<feature type="binding site" evidence="10">
    <location>
        <position position="157"/>
    </location>
    <ligand>
        <name>substrate</name>
    </ligand>
</feature>
<evidence type="ECO:0000256" key="11">
    <source>
        <dbReference type="PIRSR" id="PIRSR610347-3"/>
    </source>
</evidence>